<dbReference type="GO" id="GO:0003964">
    <property type="term" value="F:RNA-directed DNA polymerase activity"/>
    <property type="evidence" value="ECO:0007669"/>
    <property type="project" value="UniProtKB-KW"/>
</dbReference>
<comment type="caution">
    <text evidence="1">The sequence shown here is derived from an EMBL/GenBank/DDBJ whole genome shotgun (WGS) entry which is preliminary data.</text>
</comment>
<keyword evidence="2" id="KW-1185">Reference proteome</keyword>
<reference evidence="1 2" key="1">
    <citation type="submission" date="2018-04" db="EMBL/GenBank/DDBJ databases">
        <title>Altererythrobacter sp. HME9302 genome sequencing and assembly.</title>
        <authorList>
            <person name="Kang H."/>
            <person name="Kim H."/>
            <person name="Joh K."/>
        </authorList>
    </citation>
    <scope>NUCLEOTIDE SEQUENCE [LARGE SCALE GENOMIC DNA]</scope>
    <source>
        <strain evidence="1 2">HME9302</strain>
    </source>
</reference>
<dbReference type="InterPro" id="IPR009057">
    <property type="entry name" value="Homeodomain-like_sf"/>
</dbReference>
<dbReference type="SUPFAM" id="SSF46689">
    <property type="entry name" value="Homeodomain-like"/>
    <property type="match status" value="1"/>
</dbReference>
<organism evidence="1 2">
    <name type="scientific">Alteripontixanthobacter maritimus</name>
    <dbReference type="NCBI Taxonomy" id="2161824"/>
    <lineage>
        <taxon>Bacteria</taxon>
        <taxon>Pseudomonadati</taxon>
        <taxon>Pseudomonadota</taxon>
        <taxon>Alphaproteobacteria</taxon>
        <taxon>Sphingomonadales</taxon>
        <taxon>Erythrobacteraceae</taxon>
        <taxon>Alteripontixanthobacter</taxon>
    </lineage>
</organism>
<sequence>MGIPRRTFYRWYDGYLEAGPEALEDRPSALSRVCSRIPAHIHDQIIVLALEQSGLSPRELGVRFTDEKSHLVSKAKVYRLLRAHNLIASTAYVMIKRLIVSMLRRRG</sequence>
<dbReference type="Pfam" id="PF13565">
    <property type="entry name" value="HTH_32"/>
    <property type="match status" value="1"/>
</dbReference>
<dbReference type="EC" id="2.7.7.49" evidence="1"/>
<proteinExistence type="predicted"/>
<accession>A0A369QDQ3</accession>
<gene>
    <name evidence="1" type="ORF">HME9302_02599</name>
</gene>
<keyword evidence="1" id="KW-0808">Transferase</keyword>
<keyword evidence="1" id="KW-0695">RNA-directed DNA polymerase</keyword>
<dbReference type="Proteomes" id="UP000253727">
    <property type="component" value="Unassembled WGS sequence"/>
</dbReference>
<protein>
    <submittedName>
        <fullName evidence="1">RNA-directed DNA polymerase</fullName>
        <ecNumber evidence="1">2.7.7.49</ecNumber>
    </submittedName>
</protein>
<dbReference type="EMBL" id="QBKA01000002">
    <property type="protein sequence ID" value="RDC61377.1"/>
    <property type="molecule type" value="Genomic_DNA"/>
</dbReference>
<keyword evidence="1" id="KW-0548">Nucleotidyltransferase</keyword>
<evidence type="ECO:0000313" key="1">
    <source>
        <dbReference type="EMBL" id="RDC61377.1"/>
    </source>
</evidence>
<dbReference type="AlphaFoldDB" id="A0A369QDQ3"/>
<name>A0A369QDQ3_9SPHN</name>
<evidence type="ECO:0000313" key="2">
    <source>
        <dbReference type="Proteomes" id="UP000253727"/>
    </source>
</evidence>